<keyword evidence="2" id="KW-0812">Transmembrane</keyword>
<feature type="transmembrane region" description="Helical" evidence="2">
    <location>
        <begin position="148"/>
        <end position="170"/>
    </location>
</feature>
<evidence type="ECO:0000256" key="1">
    <source>
        <dbReference type="SAM" id="MobiDB-lite"/>
    </source>
</evidence>
<keyword evidence="2" id="KW-0472">Membrane</keyword>
<evidence type="ECO:0000313" key="3">
    <source>
        <dbReference type="EMBL" id="NWJ46712.1"/>
    </source>
</evidence>
<dbReference type="AlphaFoldDB" id="A0A8T7M1B5"/>
<evidence type="ECO:0000313" key="6">
    <source>
        <dbReference type="Proteomes" id="UP001431572"/>
    </source>
</evidence>
<evidence type="ECO:0000313" key="5">
    <source>
        <dbReference type="Proteomes" id="UP000521676"/>
    </source>
</evidence>
<organism evidence="3 5">
    <name type="scientific">Candidatus Chlorohelix allophototropha</name>
    <dbReference type="NCBI Taxonomy" id="3003348"/>
    <lineage>
        <taxon>Bacteria</taxon>
        <taxon>Bacillati</taxon>
        <taxon>Chloroflexota</taxon>
        <taxon>Chloroflexia</taxon>
        <taxon>Candidatus Chloroheliales</taxon>
        <taxon>Candidatus Chloroheliaceae</taxon>
        <taxon>Candidatus Chlorohelix</taxon>
    </lineage>
</organism>
<keyword evidence="2" id="KW-1133">Transmembrane helix</keyword>
<sequence>MNRTENKAYITVEEPLISSSNHFRWYETTPSRLRLKSEISKLEKNGHRLVEKEELKEFFRLEVQPAGYEDYLLIFSCADGFPSRAPELQIKRANNEEVPFKSEVLRYWNDRCTLAMVVKEFVVSKHGFSFDSFLNLFGQALRFFLKPISLGFIALALFIILLVIYIAAIVNEQGPSQLRVTTDLELTRNVSIGDLTVGASNISNLNNADNRAKNQPTRTAIGQELNQAKTQQATVIARATQVGLEMLTNSAKLLVYTVQTSDLKRATPTPPPNQGLPQVPQQVAQPTATPVPVQTTVTTVVPTTESATVATTELVTTVVASTTPAPTRVVVTTTPAPTTNPAGNSATTTAAPKTTTVPATTKKP</sequence>
<keyword evidence="6" id="KW-1185">Reference proteome</keyword>
<dbReference type="Proteomes" id="UP000521676">
    <property type="component" value="Unassembled WGS sequence"/>
</dbReference>
<name>A0A8T7M1B5_9CHLR</name>
<proteinExistence type="predicted"/>
<feature type="region of interest" description="Disordered" evidence="1">
    <location>
        <begin position="332"/>
        <end position="364"/>
    </location>
</feature>
<protein>
    <submittedName>
        <fullName evidence="3">Uncharacterized protein</fullName>
    </submittedName>
</protein>
<evidence type="ECO:0000313" key="4">
    <source>
        <dbReference type="EMBL" id="WJW66083.1"/>
    </source>
</evidence>
<reference evidence="3 5" key="1">
    <citation type="submission" date="2020-06" db="EMBL/GenBank/DDBJ databases">
        <title>Anoxygenic phototrophic Chloroflexota member uses a Type I reaction center.</title>
        <authorList>
            <person name="Tsuji J.M."/>
            <person name="Shaw N.A."/>
            <person name="Nagashima S."/>
            <person name="Venkiteswaran J."/>
            <person name="Schiff S.L."/>
            <person name="Hanada S."/>
            <person name="Tank M."/>
            <person name="Neufeld J.D."/>
        </authorList>
    </citation>
    <scope>NUCLEOTIDE SEQUENCE [LARGE SCALE GENOMIC DNA]</scope>
    <source>
        <strain evidence="3">L227-S17</strain>
    </source>
</reference>
<dbReference type="EMBL" id="JACATZ010000001">
    <property type="protein sequence ID" value="NWJ46712.1"/>
    <property type="molecule type" value="Genomic_DNA"/>
</dbReference>
<accession>A0A8T7M1B5</accession>
<gene>
    <name evidence="3" type="ORF">HXX08_12605</name>
    <name evidence="4" type="ORF">OZ401_001867</name>
</gene>
<dbReference type="RefSeq" id="WP_341467962.1">
    <property type="nucleotide sequence ID" value="NZ_CP128399.1"/>
</dbReference>
<evidence type="ECO:0000256" key="2">
    <source>
        <dbReference type="SAM" id="Phobius"/>
    </source>
</evidence>
<dbReference type="EMBL" id="CP128399">
    <property type="protein sequence ID" value="WJW66083.1"/>
    <property type="molecule type" value="Genomic_DNA"/>
</dbReference>
<dbReference type="Proteomes" id="UP001431572">
    <property type="component" value="Chromosome 1"/>
</dbReference>
<reference evidence="4" key="2">
    <citation type="journal article" date="2024" name="Nature">
        <title>Anoxygenic phototroph of the Chloroflexota uses a type I reaction centre.</title>
        <authorList>
            <person name="Tsuji J.M."/>
            <person name="Shaw N.A."/>
            <person name="Nagashima S."/>
            <person name="Venkiteswaran J.J."/>
            <person name="Schiff S.L."/>
            <person name="Watanabe T."/>
            <person name="Fukui M."/>
            <person name="Hanada S."/>
            <person name="Tank M."/>
            <person name="Neufeld J.D."/>
        </authorList>
    </citation>
    <scope>NUCLEOTIDE SEQUENCE</scope>
    <source>
        <strain evidence="4">L227-S17</strain>
    </source>
</reference>